<comment type="catalytic activity">
    <reaction evidence="15">
        <text>butanoyl-CoA + acetyl-CoA = 3-oxohexanoyl-CoA + CoA</text>
        <dbReference type="Rhea" id="RHEA:31111"/>
        <dbReference type="ChEBI" id="CHEBI:57287"/>
        <dbReference type="ChEBI" id="CHEBI:57288"/>
        <dbReference type="ChEBI" id="CHEBI:57371"/>
        <dbReference type="ChEBI" id="CHEBI:62418"/>
    </reaction>
    <physiologicalReaction direction="right-to-left" evidence="15">
        <dbReference type="Rhea" id="RHEA:31113"/>
    </physiologicalReaction>
</comment>
<dbReference type="PIRSF" id="PIRSF000429">
    <property type="entry name" value="Ac-CoA_Ac_transf"/>
    <property type="match status" value="1"/>
</dbReference>
<sequence>MKRSNFSFLKYFSKNLSARAHFPLLLLSPFILCYNTRSTLNCSSQLGKTLAKPNIRNIVSCTSYMDLMPPNLARVGLSGLLHWTNVPKDVADYKIFGTVIQEVKTSNVAREAALGAGSPDKTPCDVVMVGGVELICDIPIYHSRKMVLEFSKTKTLGQISTHSRRMAKKAQGEGFLSGIVPFKVPGKETVTKDNGIGPSSWEQMVKLKPAFIKPSGTGTTANSAFLSDGPPAMLMVAEEKALAMGCKLKAYLRDFVYASQNRKDQLLLGPTYAAPKVLERAGLRMNDIDALEFHEAFSGLILANFKAMDSNWSSQNYIGRKTKVGSPLLEKFNNWSGSLSLRHPSGATGCQVAMAAAKRLQKEGDQYGLVAACVAGGQGHGRIVKAYPK</sequence>
<evidence type="ECO:0000256" key="6">
    <source>
        <dbReference type="ARBA" id="ARBA00023315"/>
    </source>
</evidence>
<dbReference type="GO" id="GO:0006635">
    <property type="term" value="P:fatty acid beta-oxidation"/>
    <property type="evidence" value="ECO:0007669"/>
    <property type="project" value="TreeGrafter"/>
</dbReference>
<dbReference type="GO" id="GO:0005739">
    <property type="term" value="C:mitochondrion"/>
    <property type="evidence" value="ECO:0007669"/>
    <property type="project" value="TreeGrafter"/>
</dbReference>
<evidence type="ECO:0000256" key="15">
    <source>
        <dbReference type="ARBA" id="ARBA00048553"/>
    </source>
</evidence>
<feature type="domain" description="Thiolase N-terminal" evidence="20">
    <location>
        <begin position="161"/>
        <end position="239"/>
    </location>
</feature>
<feature type="domain" description="Thiolase C-terminal" evidence="21">
    <location>
        <begin position="247"/>
        <end position="385"/>
    </location>
</feature>
<evidence type="ECO:0000256" key="7">
    <source>
        <dbReference type="ARBA" id="ARBA00024058"/>
    </source>
</evidence>
<evidence type="ECO:0000256" key="12">
    <source>
        <dbReference type="ARBA" id="ARBA00047485"/>
    </source>
</evidence>
<dbReference type="EC" id="2.3.1.155" evidence="7"/>
<dbReference type="Proteomes" id="UP000645828">
    <property type="component" value="Unassembled WGS sequence"/>
</dbReference>
<comment type="similarity">
    <text evidence="2 19">Belongs to the thiolase-like superfamily. Thiolase family.</text>
</comment>
<evidence type="ECO:0000256" key="16">
    <source>
        <dbReference type="ARBA" id="ARBA00049178"/>
    </source>
</evidence>
<keyword evidence="23" id="KW-1185">Reference proteome</keyword>
<evidence type="ECO:0000256" key="4">
    <source>
        <dbReference type="ARBA" id="ARBA00022832"/>
    </source>
</evidence>
<dbReference type="EMBL" id="CAJHUB010000751">
    <property type="protein sequence ID" value="CAD7681165.1"/>
    <property type="molecule type" value="Genomic_DNA"/>
</dbReference>
<evidence type="ECO:0000256" key="17">
    <source>
        <dbReference type="ARBA" id="ARBA00049270"/>
    </source>
</evidence>
<dbReference type="Pfam" id="PF02803">
    <property type="entry name" value="Thiolase_C"/>
    <property type="match status" value="1"/>
</dbReference>
<comment type="function">
    <text evidence="10">Mitochondrial trifunctional enzyme catalyzes the last three of the four reactions of the mitochondrial beta-oxidation pathway. The mitochondrial beta-oxidation pathway is the major energy-producing process in tissues and is performed through four consecutive reactions breaking down fatty acids into acetyl-CoA. Among the enzymes involved in this pathway, the trifunctional enzyme exhibits specificity for long-chain fatty acids. Mitochondrial trifunctional enzyme is a heterotetrameric complex composed of two proteins, the trifunctional enzyme subunit alpha/HADHA carries the 2,3-enoyl-CoA hydratase and the 3-hydroxyacyl-CoA dehydrogenase activities, while the trifunctional enzyme subunit beta/HADHB described here bears the 3-ketoacyl-CoA thiolase activity.</text>
</comment>
<evidence type="ECO:0000259" key="20">
    <source>
        <dbReference type="Pfam" id="PF00108"/>
    </source>
</evidence>
<comment type="catalytic activity">
    <reaction evidence="12">
        <text>tetradecanoyl-CoA + acetyl-CoA = 3-oxohexadecanoyl-CoA + CoA</text>
        <dbReference type="Rhea" id="RHEA:18161"/>
        <dbReference type="ChEBI" id="CHEBI:57287"/>
        <dbReference type="ChEBI" id="CHEBI:57288"/>
        <dbReference type="ChEBI" id="CHEBI:57349"/>
        <dbReference type="ChEBI" id="CHEBI:57385"/>
        <dbReference type="EC" id="2.3.1.155"/>
    </reaction>
    <physiologicalReaction direction="right-to-left" evidence="12">
        <dbReference type="Rhea" id="RHEA:18163"/>
    </physiologicalReaction>
</comment>
<dbReference type="GO" id="GO:0003988">
    <property type="term" value="F:acetyl-CoA C-acyltransferase activity"/>
    <property type="evidence" value="ECO:0007669"/>
    <property type="project" value="UniProtKB-EC"/>
</dbReference>
<dbReference type="InterPro" id="IPR020616">
    <property type="entry name" value="Thiolase_N"/>
</dbReference>
<evidence type="ECO:0000313" key="23">
    <source>
        <dbReference type="Proteomes" id="UP000645828"/>
    </source>
</evidence>
<comment type="catalytic activity">
    <reaction evidence="16">
        <text>an acyl-CoA + acetyl-CoA = a 3-oxoacyl-CoA + CoA</text>
        <dbReference type="Rhea" id="RHEA:21564"/>
        <dbReference type="ChEBI" id="CHEBI:57287"/>
        <dbReference type="ChEBI" id="CHEBI:57288"/>
        <dbReference type="ChEBI" id="CHEBI:58342"/>
        <dbReference type="ChEBI" id="CHEBI:90726"/>
        <dbReference type="EC" id="2.3.1.16"/>
    </reaction>
    <physiologicalReaction direction="right-to-left" evidence="16">
        <dbReference type="Rhea" id="RHEA:21566"/>
    </physiologicalReaction>
</comment>
<comment type="catalytic activity">
    <reaction evidence="13">
        <text>hexanoyl-CoA + acetyl-CoA = 3-oxooctanoyl-CoA + CoA</text>
        <dbReference type="Rhea" id="RHEA:31203"/>
        <dbReference type="ChEBI" id="CHEBI:57287"/>
        <dbReference type="ChEBI" id="CHEBI:57288"/>
        <dbReference type="ChEBI" id="CHEBI:62619"/>
        <dbReference type="ChEBI" id="CHEBI:62620"/>
    </reaction>
    <physiologicalReaction direction="right-to-left" evidence="13">
        <dbReference type="Rhea" id="RHEA:31205"/>
    </physiologicalReaction>
</comment>
<evidence type="ECO:0000256" key="1">
    <source>
        <dbReference type="ARBA" id="ARBA00005005"/>
    </source>
</evidence>
<dbReference type="CDD" id="cd00751">
    <property type="entry name" value="thiolase"/>
    <property type="match status" value="1"/>
</dbReference>
<comment type="pathway">
    <text evidence="1">Lipid metabolism; fatty acid beta-oxidation.</text>
</comment>
<name>A0A811YWW6_NYCPR</name>
<dbReference type="Gene3D" id="3.40.47.10">
    <property type="match status" value="2"/>
</dbReference>
<comment type="catalytic activity">
    <reaction evidence="14">
        <text>decanoyl-CoA + acetyl-CoA = 3-oxododecanoyl-CoA + CoA</text>
        <dbReference type="Rhea" id="RHEA:31183"/>
        <dbReference type="ChEBI" id="CHEBI:57287"/>
        <dbReference type="ChEBI" id="CHEBI:57288"/>
        <dbReference type="ChEBI" id="CHEBI:61430"/>
        <dbReference type="ChEBI" id="CHEBI:62615"/>
    </reaction>
    <physiologicalReaction direction="right-to-left" evidence="14">
        <dbReference type="Rhea" id="RHEA:31185"/>
    </physiologicalReaction>
</comment>
<evidence type="ECO:0000256" key="8">
    <source>
        <dbReference type="ARBA" id="ARBA00039414"/>
    </source>
</evidence>
<gene>
    <name evidence="22" type="ORF">NYPRO_LOCUS13957</name>
</gene>
<comment type="subunit">
    <text evidence="11">Heterotetramer of 2 alpha/HADHA and 2 beta/HADHB subunits; forms the mitochondrial trifunctional enzyme. Also purified as higher order heterooligomers including a 4 alpha/HADHA and 4 beta/HADHB heterooligomer which physiological significance remains unclear. The mitochondrial trifunctional enzyme interacts with MTLN. Interacts with RSAD2/viperin.</text>
</comment>
<organism evidence="22 23">
    <name type="scientific">Nyctereutes procyonoides</name>
    <name type="common">Raccoon dog</name>
    <name type="synonym">Canis procyonoides</name>
    <dbReference type="NCBI Taxonomy" id="34880"/>
    <lineage>
        <taxon>Eukaryota</taxon>
        <taxon>Metazoa</taxon>
        <taxon>Chordata</taxon>
        <taxon>Craniata</taxon>
        <taxon>Vertebrata</taxon>
        <taxon>Euteleostomi</taxon>
        <taxon>Mammalia</taxon>
        <taxon>Eutheria</taxon>
        <taxon>Laurasiatheria</taxon>
        <taxon>Carnivora</taxon>
        <taxon>Caniformia</taxon>
        <taxon>Canidae</taxon>
        <taxon>Nyctereutes</taxon>
    </lineage>
</organism>
<keyword evidence="6 19" id="KW-0012">Acyltransferase</keyword>
<evidence type="ECO:0000256" key="5">
    <source>
        <dbReference type="ARBA" id="ARBA00023098"/>
    </source>
</evidence>
<comment type="catalytic activity">
    <reaction evidence="18">
        <text>octanoyl-CoA + acetyl-CoA = 3-oxodecanoyl-CoA + CoA</text>
        <dbReference type="Rhea" id="RHEA:31087"/>
        <dbReference type="ChEBI" id="CHEBI:57287"/>
        <dbReference type="ChEBI" id="CHEBI:57288"/>
        <dbReference type="ChEBI" id="CHEBI:57386"/>
        <dbReference type="ChEBI" id="CHEBI:62548"/>
    </reaction>
    <physiologicalReaction direction="right-to-left" evidence="18">
        <dbReference type="Rhea" id="RHEA:31089"/>
    </physiologicalReaction>
</comment>
<dbReference type="SUPFAM" id="SSF53901">
    <property type="entry name" value="Thiolase-like"/>
    <property type="match status" value="2"/>
</dbReference>
<dbReference type="PANTHER" id="PTHR18919:SF153">
    <property type="entry name" value="TRIFUNCTIONAL ENZYME SUBUNIT BETA, MITOCHONDRIAL"/>
    <property type="match status" value="1"/>
</dbReference>
<evidence type="ECO:0000256" key="13">
    <source>
        <dbReference type="ARBA" id="ARBA00048001"/>
    </source>
</evidence>
<dbReference type="GO" id="GO:0050633">
    <property type="term" value="F:acetyl-CoA C-myristoyltransferase activity"/>
    <property type="evidence" value="ECO:0007669"/>
    <property type="project" value="UniProtKB-EC"/>
</dbReference>
<comment type="catalytic activity">
    <reaction evidence="17">
        <text>dodecanoyl-CoA + acetyl-CoA = 3-oxotetradecanoyl-CoA + CoA</text>
        <dbReference type="Rhea" id="RHEA:31091"/>
        <dbReference type="ChEBI" id="CHEBI:57287"/>
        <dbReference type="ChEBI" id="CHEBI:57288"/>
        <dbReference type="ChEBI" id="CHEBI:57375"/>
        <dbReference type="ChEBI" id="CHEBI:62543"/>
    </reaction>
    <physiologicalReaction direction="right-to-left" evidence="17">
        <dbReference type="Rhea" id="RHEA:31093"/>
    </physiologicalReaction>
</comment>
<keyword evidence="3 19" id="KW-0808">Transferase</keyword>
<protein>
    <recommendedName>
        <fullName evidence="8">Trifunctional enzyme subunit beta, mitochondrial</fullName>
        <ecNumber evidence="7">2.3.1.155</ecNumber>
    </recommendedName>
    <alternativeName>
        <fullName evidence="9">TP-beta</fullName>
    </alternativeName>
</protein>
<evidence type="ECO:0000256" key="2">
    <source>
        <dbReference type="ARBA" id="ARBA00010982"/>
    </source>
</evidence>
<dbReference type="PANTHER" id="PTHR18919">
    <property type="entry name" value="ACETYL-COA C-ACYLTRANSFERASE"/>
    <property type="match status" value="1"/>
</dbReference>
<evidence type="ECO:0000256" key="19">
    <source>
        <dbReference type="RuleBase" id="RU003557"/>
    </source>
</evidence>
<proteinExistence type="inferred from homology"/>
<dbReference type="PROSITE" id="PS00099">
    <property type="entry name" value="THIOLASE_3"/>
    <property type="match status" value="1"/>
</dbReference>
<keyword evidence="5" id="KW-0443">Lipid metabolism</keyword>
<comment type="caution">
    <text evidence="22">The sequence shown here is derived from an EMBL/GenBank/DDBJ whole genome shotgun (WGS) entry which is preliminary data.</text>
</comment>
<dbReference type="AlphaFoldDB" id="A0A811YWW6"/>
<reference evidence="22" key="1">
    <citation type="submission" date="2020-12" db="EMBL/GenBank/DDBJ databases">
        <authorList>
            <consortium name="Molecular Ecology Group"/>
        </authorList>
    </citation>
    <scope>NUCLEOTIDE SEQUENCE</scope>
    <source>
        <strain evidence="22">TBG_1078</strain>
    </source>
</reference>
<dbReference type="InterPro" id="IPR020617">
    <property type="entry name" value="Thiolase_C"/>
</dbReference>
<dbReference type="Pfam" id="PF00108">
    <property type="entry name" value="Thiolase_N"/>
    <property type="match status" value="1"/>
</dbReference>
<accession>A0A811YWW6</accession>
<evidence type="ECO:0000256" key="11">
    <source>
        <dbReference type="ARBA" id="ARBA00046418"/>
    </source>
</evidence>
<evidence type="ECO:0000313" key="22">
    <source>
        <dbReference type="EMBL" id="CAD7681165.1"/>
    </source>
</evidence>
<dbReference type="InterPro" id="IPR016039">
    <property type="entry name" value="Thiolase-like"/>
</dbReference>
<evidence type="ECO:0000259" key="21">
    <source>
        <dbReference type="Pfam" id="PF02803"/>
    </source>
</evidence>
<evidence type="ECO:0000256" key="9">
    <source>
        <dbReference type="ARBA" id="ARBA00043259"/>
    </source>
</evidence>
<evidence type="ECO:0000256" key="10">
    <source>
        <dbReference type="ARBA" id="ARBA00045672"/>
    </source>
</evidence>
<dbReference type="InterPro" id="IPR002155">
    <property type="entry name" value="Thiolase"/>
</dbReference>
<evidence type="ECO:0000256" key="18">
    <source>
        <dbReference type="ARBA" id="ARBA00049542"/>
    </source>
</evidence>
<keyword evidence="4" id="KW-0276">Fatty acid metabolism</keyword>
<evidence type="ECO:0000256" key="3">
    <source>
        <dbReference type="ARBA" id="ARBA00022679"/>
    </source>
</evidence>
<evidence type="ECO:0000256" key="14">
    <source>
        <dbReference type="ARBA" id="ARBA00048004"/>
    </source>
</evidence>
<dbReference type="InterPro" id="IPR020610">
    <property type="entry name" value="Thiolase_AS"/>
</dbReference>